<evidence type="ECO:0000313" key="1">
    <source>
        <dbReference type="EMBL" id="MBE9106727.1"/>
    </source>
</evidence>
<keyword evidence="2" id="KW-1185">Reference proteome</keyword>
<comment type="caution">
    <text evidence="1">The sequence shown here is derived from an EMBL/GenBank/DDBJ whole genome shotgun (WGS) entry which is preliminary data.</text>
</comment>
<accession>A0ABR9U3R0</accession>
<proteinExistence type="predicted"/>
<sequence>MHYSLKMKILDLDYIESIVEQDITSVQAEKILGGTLITSKPQQLVREKTLVETISVSKVQAVKVGVKVDINQSTVEPIQLIPIPIPLPSWHIGESKADLQLQITV</sequence>
<organism evidence="1 2">
    <name type="scientific">Nostoc cf. edaphicum LEGE 07299</name>
    <dbReference type="NCBI Taxonomy" id="2777974"/>
    <lineage>
        <taxon>Bacteria</taxon>
        <taxon>Bacillati</taxon>
        <taxon>Cyanobacteriota</taxon>
        <taxon>Cyanophyceae</taxon>
        <taxon>Nostocales</taxon>
        <taxon>Nostocaceae</taxon>
        <taxon>Nostoc</taxon>
    </lineage>
</organism>
<protein>
    <submittedName>
        <fullName evidence="1">Uncharacterized protein</fullName>
    </submittedName>
</protein>
<reference evidence="1 2" key="1">
    <citation type="submission" date="2020-10" db="EMBL/GenBank/DDBJ databases">
        <authorList>
            <person name="Castelo-Branco R."/>
            <person name="Eusebio N."/>
            <person name="Adriana R."/>
            <person name="Vieira A."/>
            <person name="Brugerolle De Fraissinette N."/>
            <person name="Rezende De Castro R."/>
            <person name="Schneider M.P."/>
            <person name="Vasconcelos V."/>
            <person name="Leao P.N."/>
        </authorList>
    </citation>
    <scope>NUCLEOTIDE SEQUENCE [LARGE SCALE GENOMIC DNA]</scope>
    <source>
        <strain evidence="1 2">LEGE 07299</strain>
    </source>
</reference>
<name>A0ABR9U3R0_9NOSO</name>
<gene>
    <name evidence="1" type="ORF">IQ229_17870</name>
</gene>
<dbReference type="RefSeq" id="WP_194045998.1">
    <property type="nucleotide sequence ID" value="NZ_JADEXF010000618.1"/>
</dbReference>
<dbReference type="EMBL" id="JADEXF010000618">
    <property type="protein sequence ID" value="MBE9106727.1"/>
    <property type="molecule type" value="Genomic_DNA"/>
</dbReference>
<dbReference type="Proteomes" id="UP000647836">
    <property type="component" value="Unassembled WGS sequence"/>
</dbReference>
<evidence type="ECO:0000313" key="2">
    <source>
        <dbReference type="Proteomes" id="UP000647836"/>
    </source>
</evidence>